<evidence type="ECO:0000313" key="3">
    <source>
        <dbReference type="EMBL" id="KAK7041598.1"/>
    </source>
</evidence>
<dbReference type="Proteomes" id="UP001383192">
    <property type="component" value="Unassembled WGS sequence"/>
</dbReference>
<dbReference type="EMBL" id="JAYKXP010000033">
    <property type="protein sequence ID" value="KAK7041598.1"/>
    <property type="molecule type" value="Genomic_DNA"/>
</dbReference>
<name>A0AAW0CUG7_9AGAR</name>
<feature type="transmembrane region" description="Helical" evidence="2">
    <location>
        <begin position="12"/>
        <end position="38"/>
    </location>
</feature>
<feature type="transmembrane region" description="Helical" evidence="2">
    <location>
        <begin position="236"/>
        <end position="256"/>
    </location>
</feature>
<gene>
    <name evidence="3" type="ORF">VNI00_009185</name>
</gene>
<accession>A0AAW0CUG7</accession>
<keyword evidence="4" id="KW-1185">Reference proteome</keyword>
<organism evidence="3 4">
    <name type="scientific">Paramarasmius palmivorus</name>
    <dbReference type="NCBI Taxonomy" id="297713"/>
    <lineage>
        <taxon>Eukaryota</taxon>
        <taxon>Fungi</taxon>
        <taxon>Dikarya</taxon>
        <taxon>Basidiomycota</taxon>
        <taxon>Agaricomycotina</taxon>
        <taxon>Agaricomycetes</taxon>
        <taxon>Agaricomycetidae</taxon>
        <taxon>Agaricales</taxon>
        <taxon>Marasmiineae</taxon>
        <taxon>Marasmiaceae</taxon>
        <taxon>Paramarasmius</taxon>
    </lineage>
</organism>
<evidence type="ECO:0000313" key="4">
    <source>
        <dbReference type="Proteomes" id="UP001383192"/>
    </source>
</evidence>
<evidence type="ECO:0000256" key="2">
    <source>
        <dbReference type="SAM" id="Phobius"/>
    </source>
</evidence>
<feature type="transmembrane region" description="Helical" evidence="2">
    <location>
        <begin position="50"/>
        <end position="72"/>
    </location>
</feature>
<keyword evidence="2" id="KW-0472">Membrane</keyword>
<feature type="transmembrane region" description="Helical" evidence="2">
    <location>
        <begin position="206"/>
        <end position="230"/>
    </location>
</feature>
<dbReference type="AlphaFoldDB" id="A0AAW0CUG7"/>
<comment type="caution">
    <text evidence="3">The sequence shown here is derived from an EMBL/GenBank/DDBJ whole genome shotgun (WGS) entry which is preliminary data.</text>
</comment>
<sequence>MADAPLTILRYLFVADIVIAFLYGLELYLAINTTLLLLHSQQHHSRKRNILLTGYVAAIVVAQTLAAIYLIVSNEKVLVQRSNFSGNDWSDITGRAFVLVTVILETLLLPHPAGQLYRCYIIWGRNIRVIVLPFFMFIASTALTIMAIIQTAGKMPQKINFFVICTALATALNNLLTTLISFRLLSAHRALSGRGITSYKTLSYTNIVAILVESSLPFSILGILLCVALGNQFASTNIFAALWAFYAGIAPILIMYRVAKGTAWTNSNAEERQTNVLSDIRFGVHTTRNRDSGTGISDESERGKPLEAEPGVVYITRNSNA</sequence>
<feature type="transmembrane region" description="Helical" evidence="2">
    <location>
        <begin position="92"/>
        <end position="109"/>
    </location>
</feature>
<proteinExistence type="predicted"/>
<feature type="transmembrane region" description="Helical" evidence="2">
    <location>
        <begin position="161"/>
        <end position="185"/>
    </location>
</feature>
<feature type="transmembrane region" description="Helical" evidence="2">
    <location>
        <begin position="129"/>
        <end position="149"/>
    </location>
</feature>
<evidence type="ECO:0000256" key="1">
    <source>
        <dbReference type="SAM" id="MobiDB-lite"/>
    </source>
</evidence>
<reference evidence="3 4" key="1">
    <citation type="submission" date="2024-01" db="EMBL/GenBank/DDBJ databases">
        <title>A draft genome for a cacao thread blight-causing isolate of Paramarasmius palmivorus.</title>
        <authorList>
            <person name="Baruah I.K."/>
            <person name="Bukari Y."/>
            <person name="Amoako-Attah I."/>
            <person name="Meinhardt L.W."/>
            <person name="Bailey B.A."/>
            <person name="Cohen S.P."/>
        </authorList>
    </citation>
    <scope>NUCLEOTIDE SEQUENCE [LARGE SCALE GENOMIC DNA]</scope>
    <source>
        <strain evidence="3 4">GH-12</strain>
    </source>
</reference>
<keyword evidence="2" id="KW-0812">Transmembrane</keyword>
<feature type="region of interest" description="Disordered" evidence="1">
    <location>
        <begin position="288"/>
        <end position="311"/>
    </location>
</feature>
<protein>
    <submittedName>
        <fullName evidence="3">Uncharacterized protein</fullName>
    </submittedName>
</protein>
<keyword evidence="2" id="KW-1133">Transmembrane helix</keyword>